<protein>
    <recommendedName>
        <fullName evidence="2">Retrotransposon Copia-like N-terminal domain-containing protein</fullName>
    </recommendedName>
</protein>
<gene>
    <name evidence="3" type="primary">LOC107763979</name>
</gene>
<dbReference type="AlphaFoldDB" id="A0A1S3XDS2"/>
<dbReference type="InterPro" id="IPR029472">
    <property type="entry name" value="Copia-like_N"/>
</dbReference>
<dbReference type="PANTHER" id="PTHR37610">
    <property type="entry name" value="CCHC-TYPE DOMAIN-CONTAINING PROTEIN"/>
    <property type="match status" value="1"/>
</dbReference>
<evidence type="ECO:0000313" key="3">
    <source>
        <dbReference type="RefSeq" id="XP_016437987.1"/>
    </source>
</evidence>
<dbReference type="OMA" id="WVYELEF"/>
<dbReference type="PANTHER" id="PTHR37610:SF6">
    <property type="entry name" value="GAG-POLYPEPTIDE OF LTR COPIA-TYPE-RELATED"/>
    <property type="match status" value="1"/>
</dbReference>
<organism evidence="3">
    <name type="scientific">Nicotiana tabacum</name>
    <name type="common">Common tobacco</name>
    <dbReference type="NCBI Taxonomy" id="4097"/>
    <lineage>
        <taxon>Eukaryota</taxon>
        <taxon>Viridiplantae</taxon>
        <taxon>Streptophyta</taxon>
        <taxon>Embryophyta</taxon>
        <taxon>Tracheophyta</taxon>
        <taxon>Spermatophyta</taxon>
        <taxon>Magnoliopsida</taxon>
        <taxon>eudicotyledons</taxon>
        <taxon>Gunneridae</taxon>
        <taxon>Pentapetalae</taxon>
        <taxon>asterids</taxon>
        <taxon>lamiids</taxon>
        <taxon>Solanales</taxon>
        <taxon>Solanaceae</taxon>
        <taxon>Nicotianoideae</taxon>
        <taxon>Nicotianeae</taxon>
        <taxon>Nicotiana</taxon>
    </lineage>
</organism>
<dbReference type="OrthoDB" id="1241344at2759"/>
<dbReference type="Pfam" id="PF14223">
    <property type="entry name" value="Retrotran_gag_2"/>
    <property type="match status" value="1"/>
</dbReference>
<proteinExistence type="predicted"/>
<name>A0A1S3XDS2_TOBAC</name>
<evidence type="ECO:0000259" key="2">
    <source>
        <dbReference type="Pfam" id="PF14244"/>
    </source>
</evidence>
<evidence type="ECO:0000256" key="1">
    <source>
        <dbReference type="SAM" id="MobiDB-lite"/>
    </source>
</evidence>
<reference evidence="3" key="1">
    <citation type="submission" date="2025-08" db="UniProtKB">
        <authorList>
            <consortium name="RefSeq"/>
        </authorList>
    </citation>
    <scope>IDENTIFICATION</scope>
</reference>
<feature type="domain" description="Retrotransposon Copia-like N-terminal" evidence="2">
    <location>
        <begin position="31"/>
        <end position="78"/>
    </location>
</feature>
<dbReference type="PaxDb" id="4097-A0A1S3XDS2"/>
<feature type="region of interest" description="Disordered" evidence="1">
    <location>
        <begin position="1"/>
        <end position="22"/>
    </location>
</feature>
<dbReference type="KEGG" id="nta:107763979"/>
<dbReference type="Pfam" id="PF14244">
    <property type="entry name" value="Retrotran_gag_3"/>
    <property type="match status" value="1"/>
</dbReference>
<dbReference type="RefSeq" id="XP_016437987.1">
    <property type="nucleotide sequence ID" value="XM_016582501.1"/>
</dbReference>
<sequence>MAPDLTSTSPSTSTSISPSTSLDPSHPLYLHASDNPRVTLVSVPFSSTGYVSWRKNILIDLSAKNKAEMVNGRITQPPPDSPLYDHCLRCNDMVFAWLSNSVSRDIADSVLYCDTARDLWKDIEERYGQSNASRYYQIQREITGVSRGSTDISSYYTRLRKLWDELKTASFGPACTCGAKPQCSEG</sequence>
<accession>A0A1S3XDS2</accession>